<proteinExistence type="predicted"/>
<comment type="caution">
    <text evidence="1">The sequence shown here is derived from an EMBL/GenBank/DDBJ whole genome shotgun (WGS) entry which is preliminary data.</text>
</comment>
<protein>
    <submittedName>
        <fullName evidence="1">Uncharacterized protein</fullName>
    </submittedName>
</protein>
<reference evidence="1" key="1">
    <citation type="submission" date="2009-10" db="EMBL/GenBank/DDBJ databases">
        <title>Diversity of trophic interactions inside an arsenic-rich microbial ecosystem.</title>
        <authorList>
            <person name="Bertin P.N."/>
            <person name="Heinrich-Salmeron A."/>
            <person name="Pelletier E."/>
            <person name="Goulhen-Chollet F."/>
            <person name="Arsene-Ploetze F."/>
            <person name="Gallien S."/>
            <person name="Calteau A."/>
            <person name="Vallenet D."/>
            <person name="Casiot C."/>
            <person name="Chane-Woon-Ming B."/>
            <person name="Giloteaux L."/>
            <person name="Barakat M."/>
            <person name="Bonnefoy V."/>
            <person name="Bruneel O."/>
            <person name="Chandler M."/>
            <person name="Cleiss J."/>
            <person name="Duran R."/>
            <person name="Elbaz-Poulichet F."/>
            <person name="Fonknechten N."/>
            <person name="Lauga B."/>
            <person name="Mornico D."/>
            <person name="Ortet P."/>
            <person name="Schaeffer C."/>
            <person name="Siguier P."/>
            <person name="Alexander Thil Smith A."/>
            <person name="Van Dorsselaer A."/>
            <person name="Weissenbach J."/>
            <person name="Medigue C."/>
            <person name="Le Paslier D."/>
        </authorList>
    </citation>
    <scope>NUCLEOTIDE SEQUENCE</scope>
</reference>
<accession>E6QIP0</accession>
<dbReference type="EMBL" id="CABQ01000064">
    <property type="protein sequence ID" value="CBI07106.1"/>
    <property type="molecule type" value="Genomic_DNA"/>
</dbReference>
<dbReference type="AlphaFoldDB" id="E6QIP0"/>
<evidence type="ECO:0000313" key="1">
    <source>
        <dbReference type="EMBL" id="CBI07106.1"/>
    </source>
</evidence>
<organism evidence="1">
    <name type="scientific">mine drainage metagenome</name>
    <dbReference type="NCBI Taxonomy" id="410659"/>
    <lineage>
        <taxon>unclassified sequences</taxon>
        <taxon>metagenomes</taxon>
        <taxon>ecological metagenomes</taxon>
    </lineage>
</organism>
<name>E6QIP0_9ZZZZ</name>
<gene>
    <name evidence="1" type="ORF">CARN6_0420</name>
</gene>
<sequence length="64" mass="7228">MEKVQASARERRIIALAQKINQLMRGHEGASDPDESRNEAIDAYDAARILFRQPNNDDSSMGRL</sequence>